<evidence type="ECO:0000313" key="12">
    <source>
        <dbReference type="EMBL" id="RRJ87886.1"/>
    </source>
</evidence>
<keyword evidence="8" id="KW-0902">Two-component regulatory system</keyword>
<dbReference type="EMBL" id="RQVS01000003">
    <property type="protein sequence ID" value="RRJ87886.1"/>
    <property type="molecule type" value="Genomic_DNA"/>
</dbReference>
<dbReference type="GO" id="GO:0000155">
    <property type="term" value="F:phosphorelay sensor kinase activity"/>
    <property type="evidence" value="ECO:0007669"/>
    <property type="project" value="InterPro"/>
</dbReference>
<accession>A0A3P3W1X6</accession>
<dbReference type="RefSeq" id="WP_124969884.1">
    <property type="nucleotide sequence ID" value="NZ_RQVS01000003.1"/>
</dbReference>
<dbReference type="GO" id="GO:0046983">
    <property type="term" value="F:protein dimerization activity"/>
    <property type="evidence" value="ECO:0007669"/>
    <property type="project" value="InterPro"/>
</dbReference>
<dbReference type="Gene3D" id="1.20.5.1930">
    <property type="match status" value="1"/>
</dbReference>
<keyword evidence="10" id="KW-0472">Membrane</keyword>
<dbReference type="GO" id="GO:0016020">
    <property type="term" value="C:membrane"/>
    <property type="evidence" value="ECO:0007669"/>
    <property type="project" value="InterPro"/>
</dbReference>
<dbReference type="InterPro" id="IPR050482">
    <property type="entry name" value="Sensor_HK_TwoCompSys"/>
</dbReference>
<keyword evidence="3" id="KW-0597">Phosphoprotein</keyword>
<dbReference type="AlphaFoldDB" id="A0A3P3W1X6"/>
<dbReference type="OrthoDB" id="227596at2"/>
<feature type="region of interest" description="Disordered" evidence="9">
    <location>
        <begin position="411"/>
        <end position="431"/>
    </location>
</feature>
<evidence type="ECO:0000256" key="4">
    <source>
        <dbReference type="ARBA" id="ARBA00022679"/>
    </source>
</evidence>
<keyword evidence="5" id="KW-0547">Nucleotide-binding</keyword>
<proteinExistence type="predicted"/>
<keyword evidence="13" id="KW-1185">Reference proteome</keyword>
<dbReference type="InterPro" id="IPR011712">
    <property type="entry name" value="Sig_transdc_His_kin_sub3_dim/P"/>
</dbReference>
<evidence type="ECO:0000256" key="10">
    <source>
        <dbReference type="SAM" id="Phobius"/>
    </source>
</evidence>
<keyword evidence="6 12" id="KW-0418">Kinase</keyword>
<evidence type="ECO:0000256" key="2">
    <source>
        <dbReference type="ARBA" id="ARBA00012438"/>
    </source>
</evidence>
<dbReference type="SUPFAM" id="SSF55874">
    <property type="entry name" value="ATPase domain of HSP90 chaperone/DNA topoisomerase II/histidine kinase"/>
    <property type="match status" value="1"/>
</dbReference>
<dbReference type="EC" id="2.7.13.3" evidence="2"/>
<evidence type="ECO:0000256" key="9">
    <source>
        <dbReference type="SAM" id="MobiDB-lite"/>
    </source>
</evidence>
<evidence type="ECO:0000256" key="3">
    <source>
        <dbReference type="ARBA" id="ARBA00022553"/>
    </source>
</evidence>
<sequence length="431" mass="46044">MNESFIGAAPQPLRVLRNDAIVAGLVLLLMLLISMLLLNTPARGAIGPMLIVQALMLVLRRAAPITFAMLAAVNAGSSVSSNAYGIEVLTVGVIVLISIYSVAAFAQRRLRFLGLLSLPAAIVTIIGTGYYGWFLPPMTAPTGEPIATPPEMMEPELGALLISAGMVCALYLAAFALGLAKRGQLDLVGRERERANLLERDAHRLAELAVADERTRIAREMHDIIAHSLASIVTLSEGGRMAARNDAELSAELFAKISESGRDALGEVKRLLRNVADVQDDEPARGAADIRALVDRIALAGQPLTMHEFGVTRMLPAGLSLAVYRVAQESLTNVLKHAPGSRAELHLDWRGDRLDLEVTNVVEGAGSVSAPDGRGMAGMRERTELFDGTFAVDRVAGLFRVRASWPLSAETPAAPSIDRTDHSTSEGQITP</sequence>
<evidence type="ECO:0000313" key="13">
    <source>
        <dbReference type="Proteomes" id="UP000274391"/>
    </source>
</evidence>
<dbReference type="InterPro" id="IPR036890">
    <property type="entry name" value="HATPase_C_sf"/>
</dbReference>
<feature type="transmembrane region" description="Helical" evidence="10">
    <location>
        <begin position="157"/>
        <end position="180"/>
    </location>
</feature>
<feature type="transmembrane region" description="Helical" evidence="10">
    <location>
        <begin position="84"/>
        <end position="105"/>
    </location>
</feature>
<organism evidence="12 13">
    <name type="scientific">Gulosibacter macacae</name>
    <dbReference type="NCBI Taxonomy" id="2488791"/>
    <lineage>
        <taxon>Bacteria</taxon>
        <taxon>Bacillati</taxon>
        <taxon>Actinomycetota</taxon>
        <taxon>Actinomycetes</taxon>
        <taxon>Micrococcales</taxon>
        <taxon>Microbacteriaceae</taxon>
        <taxon>Gulosibacter</taxon>
    </lineage>
</organism>
<evidence type="ECO:0000259" key="11">
    <source>
        <dbReference type="Pfam" id="PF07730"/>
    </source>
</evidence>
<comment type="catalytic activity">
    <reaction evidence="1">
        <text>ATP + protein L-histidine = ADP + protein N-phospho-L-histidine.</text>
        <dbReference type="EC" id="2.7.13.3"/>
    </reaction>
</comment>
<dbReference type="Proteomes" id="UP000274391">
    <property type="component" value="Unassembled WGS sequence"/>
</dbReference>
<dbReference type="Gene3D" id="3.30.565.10">
    <property type="entry name" value="Histidine kinase-like ATPase, C-terminal domain"/>
    <property type="match status" value="1"/>
</dbReference>
<feature type="transmembrane region" description="Helical" evidence="10">
    <location>
        <begin position="20"/>
        <end position="38"/>
    </location>
</feature>
<keyword evidence="10" id="KW-1133">Transmembrane helix</keyword>
<feature type="transmembrane region" description="Helical" evidence="10">
    <location>
        <begin position="112"/>
        <end position="133"/>
    </location>
</feature>
<reference evidence="12 13" key="1">
    <citation type="submission" date="2018-11" db="EMBL/GenBank/DDBJ databases">
        <title>YIM 102482-1 draft genome.</title>
        <authorList>
            <person name="Li G."/>
            <person name="Jiang Y."/>
        </authorList>
    </citation>
    <scope>NUCLEOTIDE SEQUENCE [LARGE SCALE GENOMIC DNA]</scope>
    <source>
        <strain evidence="12 13">YIM 102482-1</strain>
    </source>
</reference>
<keyword evidence="7" id="KW-0067">ATP-binding</keyword>
<feature type="domain" description="Signal transduction histidine kinase subgroup 3 dimerisation and phosphoacceptor" evidence="11">
    <location>
        <begin position="213"/>
        <end position="275"/>
    </location>
</feature>
<dbReference type="PANTHER" id="PTHR24421">
    <property type="entry name" value="NITRATE/NITRITE SENSOR PROTEIN NARX-RELATED"/>
    <property type="match status" value="1"/>
</dbReference>
<dbReference type="Pfam" id="PF07730">
    <property type="entry name" value="HisKA_3"/>
    <property type="match status" value="1"/>
</dbReference>
<protein>
    <recommendedName>
        <fullName evidence="2">histidine kinase</fullName>
        <ecNumber evidence="2">2.7.13.3</ecNumber>
    </recommendedName>
</protein>
<evidence type="ECO:0000256" key="5">
    <source>
        <dbReference type="ARBA" id="ARBA00022741"/>
    </source>
</evidence>
<keyword evidence="10" id="KW-0812">Transmembrane</keyword>
<gene>
    <name evidence="12" type="ORF">EG850_03260</name>
</gene>
<evidence type="ECO:0000256" key="8">
    <source>
        <dbReference type="ARBA" id="ARBA00023012"/>
    </source>
</evidence>
<evidence type="ECO:0000256" key="7">
    <source>
        <dbReference type="ARBA" id="ARBA00022840"/>
    </source>
</evidence>
<evidence type="ECO:0000256" key="1">
    <source>
        <dbReference type="ARBA" id="ARBA00000085"/>
    </source>
</evidence>
<dbReference type="CDD" id="cd16917">
    <property type="entry name" value="HATPase_UhpB-NarQ-NarX-like"/>
    <property type="match status" value="1"/>
</dbReference>
<feature type="transmembrane region" description="Helical" evidence="10">
    <location>
        <begin position="50"/>
        <end position="72"/>
    </location>
</feature>
<dbReference type="PANTHER" id="PTHR24421:SF10">
    <property type="entry name" value="NITRATE_NITRITE SENSOR PROTEIN NARQ"/>
    <property type="match status" value="1"/>
</dbReference>
<evidence type="ECO:0000256" key="6">
    <source>
        <dbReference type="ARBA" id="ARBA00022777"/>
    </source>
</evidence>
<keyword evidence="4" id="KW-0808">Transferase</keyword>
<name>A0A3P3W1X6_9MICO</name>
<comment type="caution">
    <text evidence="12">The sequence shown here is derived from an EMBL/GenBank/DDBJ whole genome shotgun (WGS) entry which is preliminary data.</text>
</comment>
<dbReference type="GO" id="GO:0005524">
    <property type="term" value="F:ATP binding"/>
    <property type="evidence" value="ECO:0007669"/>
    <property type="project" value="UniProtKB-KW"/>
</dbReference>